<dbReference type="RefSeq" id="WP_008911206.1">
    <property type="nucleotide sequence ID" value="NZ_KB233222.1"/>
</dbReference>
<evidence type="ECO:0000256" key="1">
    <source>
        <dbReference type="PROSITE-ProRule" id="PRU00325"/>
    </source>
</evidence>
<evidence type="ECO:0000313" key="4">
    <source>
        <dbReference type="Proteomes" id="UP000009336"/>
    </source>
</evidence>
<dbReference type="AlphaFoldDB" id="K8X3F5"/>
<dbReference type="EMBL" id="AKKL01000016">
    <property type="protein sequence ID" value="EKT62980.1"/>
    <property type="molecule type" value="Genomic_DNA"/>
</dbReference>
<reference evidence="3 4" key="1">
    <citation type="journal article" date="2012" name="BMC Genomics">
        <title>Comparative genomics of bacteria in the genus Providencia isolated from wild Drosophila melanogaster.</title>
        <authorList>
            <person name="Galac M.R."/>
            <person name="Lazzaro B.P."/>
        </authorList>
    </citation>
    <scope>NUCLEOTIDE SEQUENCE [LARGE SCALE GENOMIC DNA]</scope>
    <source>
        <strain evidence="3 4">DSM 19968</strain>
    </source>
</reference>
<keyword evidence="4" id="KW-1185">Reference proteome</keyword>
<protein>
    <recommendedName>
        <fullName evidence="2">SWIM-type domain-containing protein</fullName>
    </recommendedName>
</protein>
<keyword evidence="1" id="KW-0862">Zinc</keyword>
<keyword evidence="1" id="KW-0479">Metal-binding</keyword>
<dbReference type="InterPro" id="IPR007527">
    <property type="entry name" value="Znf_SWIM"/>
</dbReference>
<gene>
    <name evidence="3" type="ORF">OOA_05871</name>
</gene>
<feature type="domain" description="SWIM-type" evidence="2">
    <location>
        <begin position="51"/>
        <end position="84"/>
    </location>
</feature>
<evidence type="ECO:0000259" key="2">
    <source>
        <dbReference type="PROSITE" id="PS50966"/>
    </source>
</evidence>
<dbReference type="PROSITE" id="PS50966">
    <property type="entry name" value="ZF_SWIM"/>
    <property type="match status" value="1"/>
</dbReference>
<dbReference type="STRING" id="1141662.OOA_05871"/>
<evidence type="ECO:0000313" key="3">
    <source>
        <dbReference type="EMBL" id="EKT62980.1"/>
    </source>
</evidence>
<comment type="caution">
    <text evidence="3">The sequence shown here is derived from an EMBL/GenBank/DDBJ whole genome shotgun (WGS) entry which is preliminary data.</text>
</comment>
<dbReference type="GO" id="GO:0008270">
    <property type="term" value="F:zinc ion binding"/>
    <property type="evidence" value="ECO:0007669"/>
    <property type="project" value="UniProtKB-KW"/>
</dbReference>
<keyword evidence="1" id="KW-0863">Zinc-finger</keyword>
<sequence length="685" mass="78562">MSWQTVYFHYDDDALAVFANVGLLRRARKDLDNNKVSLLDEPNGLFNSDEQQVKLDEQGIQKAQCDCSATGCCKHILAAILWLQANKNEGITKSEDCVIAETEFVALLPELLALEPALLLKQTPKADCRLAVRIVQQWGDSLLHFEDLSTQIKISLPEYDEPIIYLRGNGFQGMLSSLPEKQKKALHLAVIVKLFLQHQQVWPWPDDLIIVPEGDRPLSEDEIAMIGMVTRFIQDILRQGLSHVSRSSAKQLQLLNMSARAEGLPRLAANLRQLSRQVQLLADKHFTMDEAQVLRLIARITAYLYQLRHCQVENLSALRGQPRRQYDDKNAVLSLFPIDAQWWLAESGAIGATFSFWDTQENRVIQCTQARPNRLDPMFNKAAVWNVTALWKHAANDLMACPFTLHLPRLSDEGKLASLGESYAINTSKLVTFDEYTQLKSEYGFSDWQQLHEYADKLQQSVIYDPIILHINNYEQLYWNETEQCVVWVVNDIDNNSVYLRLNWDGNNNNKLEELNFITKRTQPIKAVTVQIARNEQGIIFVPSVLWLEKDQGIKLFYLDFESTRRSQKQSNFVSYIQEYMDKKQQKGATFTPVPSLMQQLTRPIFSVLETQACTGRQNLSNNQRDELAQAKRTVQDLGMMWFVKQIDQYMAGAQDADALLRLVYLCEQLAQLQISLPIKFDSEI</sequence>
<dbReference type="Proteomes" id="UP000009336">
    <property type="component" value="Unassembled WGS sequence"/>
</dbReference>
<organism evidence="3 4">
    <name type="scientific">Providencia burhodogranariea DSM 19968</name>
    <dbReference type="NCBI Taxonomy" id="1141662"/>
    <lineage>
        <taxon>Bacteria</taxon>
        <taxon>Pseudomonadati</taxon>
        <taxon>Pseudomonadota</taxon>
        <taxon>Gammaproteobacteria</taxon>
        <taxon>Enterobacterales</taxon>
        <taxon>Morganellaceae</taxon>
        <taxon>Providencia</taxon>
    </lineage>
</organism>
<dbReference type="HOGENOM" id="CLU_025258_0_0_6"/>
<dbReference type="eggNOG" id="COG4715">
    <property type="taxonomic scope" value="Bacteria"/>
</dbReference>
<dbReference type="PATRIC" id="fig|1141662.3.peg.1191"/>
<accession>K8X3F5</accession>
<dbReference type="OrthoDB" id="242553at2"/>
<proteinExistence type="predicted"/>
<name>K8X3F5_9GAMM</name>